<feature type="compositionally biased region" description="Basic and acidic residues" evidence="9">
    <location>
        <begin position="307"/>
        <end position="327"/>
    </location>
</feature>
<comment type="subcellular location">
    <subcellularLocation>
        <location evidence="1 7 8">Nucleus</location>
    </subcellularLocation>
</comment>
<dbReference type="SUPFAM" id="SSF46689">
    <property type="entry name" value="Homeodomain-like"/>
    <property type="match status" value="1"/>
</dbReference>
<evidence type="ECO:0000256" key="4">
    <source>
        <dbReference type="ARBA" id="ARBA00023125"/>
    </source>
</evidence>
<dbReference type="PROSITE" id="PS50071">
    <property type="entry name" value="HOMEOBOX_2"/>
    <property type="match status" value="1"/>
</dbReference>
<dbReference type="GO" id="GO:0005634">
    <property type="term" value="C:nucleus"/>
    <property type="evidence" value="ECO:0007669"/>
    <property type="project" value="UniProtKB-SubCell"/>
</dbReference>
<dbReference type="PANTHER" id="PTHR45659:SF4">
    <property type="entry name" value="HOMEOBOX PROTEIN ABDOMINAL-A"/>
    <property type="match status" value="1"/>
</dbReference>
<evidence type="ECO:0000256" key="6">
    <source>
        <dbReference type="ARBA" id="ARBA00023242"/>
    </source>
</evidence>
<comment type="similarity">
    <text evidence="2">Belongs to the Antp homeobox family.</text>
</comment>
<accession>X5ICH6</accession>
<dbReference type="AlphaFoldDB" id="X5ICH6"/>
<dbReference type="InterPro" id="IPR017970">
    <property type="entry name" value="Homeobox_CS"/>
</dbReference>
<dbReference type="PRINTS" id="PR00024">
    <property type="entry name" value="HOMEOBOX"/>
</dbReference>
<organism evidence="11">
    <name type="scientific">Peronella japonica</name>
    <dbReference type="NCBI Taxonomy" id="262331"/>
    <lineage>
        <taxon>Eukaryota</taxon>
        <taxon>Metazoa</taxon>
        <taxon>Echinodermata</taxon>
        <taxon>Eleutherozoa</taxon>
        <taxon>Echinozoa</taxon>
        <taxon>Echinoidea</taxon>
        <taxon>Euechinoidea</taxon>
        <taxon>Gnathostomata</taxon>
        <taxon>Clypeasteroida</taxon>
        <taxon>Laganidae</taxon>
        <taxon>Peronella</taxon>
    </lineage>
</organism>
<dbReference type="InterPro" id="IPR020479">
    <property type="entry name" value="HD_metazoa"/>
</dbReference>
<protein>
    <submittedName>
        <fullName evidence="11">Transcription factor Hox8</fullName>
    </submittedName>
</protein>
<evidence type="ECO:0000256" key="8">
    <source>
        <dbReference type="RuleBase" id="RU000682"/>
    </source>
</evidence>
<dbReference type="GO" id="GO:0009952">
    <property type="term" value="P:anterior/posterior pattern specification"/>
    <property type="evidence" value="ECO:0007669"/>
    <property type="project" value="TreeGrafter"/>
</dbReference>
<feature type="DNA-binding region" description="Homeobox" evidence="7">
    <location>
        <begin position="221"/>
        <end position="280"/>
    </location>
</feature>
<dbReference type="GO" id="GO:0000981">
    <property type="term" value="F:DNA-binding transcription factor activity, RNA polymerase II-specific"/>
    <property type="evidence" value="ECO:0007669"/>
    <property type="project" value="InterPro"/>
</dbReference>
<evidence type="ECO:0000256" key="5">
    <source>
        <dbReference type="ARBA" id="ARBA00023155"/>
    </source>
</evidence>
<evidence type="ECO:0000256" key="3">
    <source>
        <dbReference type="ARBA" id="ARBA00022473"/>
    </source>
</evidence>
<dbReference type="EMBL" id="AB779699">
    <property type="protein sequence ID" value="BAO57701.1"/>
    <property type="molecule type" value="mRNA"/>
</dbReference>
<evidence type="ECO:0000256" key="9">
    <source>
        <dbReference type="SAM" id="MobiDB-lite"/>
    </source>
</evidence>
<dbReference type="InterPro" id="IPR050296">
    <property type="entry name" value="Antp_homeobox"/>
</dbReference>
<dbReference type="InterPro" id="IPR009057">
    <property type="entry name" value="Homeodomain-like_sf"/>
</dbReference>
<dbReference type="FunFam" id="1.10.10.60:FF:000017">
    <property type="entry name" value="Homeobox protein antennapedia"/>
    <property type="match status" value="1"/>
</dbReference>
<feature type="compositionally biased region" description="Acidic residues" evidence="9">
    <location>
        <begin position="286"/>
        <end position="306"/>
    </location>
</feature>
<feature type="region of interest" description="Disordered" evidence="9">
    <location>
        <begin position="277"/>
        <end position="327"/>
    </location>
</feature>
<evidence type="ECO:0000256" key="2">
    <source>
        <dbReference type="ARBA" id="ARBA00009107"/>
    </source>
</evidence>
<keyword evidence="6 7" id="KW-0539">Nucleus</keyword>
<dbReference type="InterPro" id="IPR001356">
    <property type="entry name" value="HD"/>
</dbReference>
<keyword evidence="3" id="KW-0217">Developmental protein</keyword>
<dbReference type="Pfam" id="PF00046">
    <property type="entry name" value="Homeodomain"/>
    <property type="match status" value="1"/>
</dbReference>
<dbReference type="SMART" id="SM00389">
    <property type="entry name" value="HOX"/>
    <property type="match status" value="1"/>
</dbReference>
<evidence type="ECO:0000256" key="1">
    <source>
        <dbReference type="ARBA" id="ARBA00004123"/>
    </source>
</evidence>
<reference evidence="11" key="1">
    <citation type="submission" date="2013-01" db="EMBL/GenBank/DDBJ databases">
        <title>Hox genes in echinoderms: conservation and a unique co-option.</title>
        <authorList>
            <person name="Tsuchimoto J."/>
            <person name="Yamaguchi M."/>
        </authorList>
    </citation>
    <scope>NUCLEOTIDE SEQUENCE</scope>
    <source>
        <tissue evidence="11">Embryo</tissue>
    </source>
</reference>
<evidence type="ECO:0000256" key="7">
    <source>
        <dbReference type="PROSITE-ProRule" id="PRU00108"/>
    </source>
</evidence>
<dbReference type="Gene3D" id="1.10.10.60">
    <property type="entry name" value="Homeodomain-like"/>
    <property type="match status" value="1"/>
</dbReference>
<evidence type="ECO:0000259" key="10">
    <source>
        <dbReference type="PROSITE" id="PS50071"/>
    </source>
</evidence>
<dbReference type="GO" id="GO:0000978">
    <property type="term" value="F:RNA polymerase II cis-regulatory region sequence-specific DNA binding"/>
    <property type="evidence" value="ECO:0007669"/>
    <property type="project" value="TreeGrafter"/>
</dbReference>
<gene>
    <name evidence="11" type="primary">PjHox8</name>
</gene>
<keyword evidence="4 7" id="KW-0238">DNA-binding</keyword>
<name>X5ICH6_9ECHN</name>
<evidence type="ECO:0000313" key="11">
    <source>
        <dbReference type="EMBL" id="BAO57701.1"/>
    </source>
</evidence>
<dbReference type="CDD" id="cd00086">
    <property type="entry name" value="homeodomain"/>
    <property type="match status" value="1"/>
</dbReference>
<proteinExistence type="evidence at transcript level"/>
<feature type="domain" description="Homeobox" evidence="10">
    <location>
        <begin position="219"/>
        <end position="279"/>
    </location>
</feature>
<sequence>MSSMFLNSLFSKYQPGESWFPSGFDPAVSSPSRSCKTGVGDHSMAATAAPVGWRGVHGGAAHAHASATGAYASFDFTNSNYYTSGSIPTTFATSYGYQACGFATSCPQTPSIQNGGYPDQYSAFAHHHNGYATHPTATTYPTAWSPSQKDAAGFISPVNGIPGAFSAVTPGQDIGSLTHHDLKVVDCHLDSKRDEDGEPVYKGPVYNWMKIPGTQIIGTDRKRGRQTYTRTQTLELEKEFHFNRYLTRKRRIEIAQAVCLTERQIKIWFQNRRMKWKKERQRDGHDDDADDEGEEEGKNCEDEDDDKSYSVKGEDNDSDSVKEINNR</sequence>
<dbReference type="PROSITE" id="PS00027">
    <property type="entry name" value="HOMEOBOX_1"/>
    <property type="match status" value="1"/>
</dbReference>
<dbReference type="PANTHER" id="PTHR45659">
    <property type="entry name" value="HOMEOBOX PROTEIN HOX"/>
    <property type="match status" value="1"/>
</dbReference>
<keyword evidence="5 7" id="KW-0371">Homeobox</keyword>